<organism evidence="3 4">
    <name type="scientific">Gulosibacter macacae</name>
    <dbReference type="NCBI Taxonomy" id="2488791"/>
    <lineage>
        <taxon>Bacteria</taxon>
        <taxon>Bacillati</taxon>
        <taxon>Actinomycetota</taxon>
        <taxon>Actinomycetes</taxon>
        <taxon>Micrococcales</taxon>
        <taxon>Microbacteriaceae</taxon>
        <taxon>Gulosibacter</taxon>
    </lineage>
</organism>
<dbReference type="InterPro" id="IPR018309">
    <property type="entry name" value="Tscrpt_reg_PadR_C"/>
</dbReference>
<dbReference type="Pfam" id="PF10400">
    <property type="entry name" value="Vir_act_alpha_C"/>
    <property type="match status" value="1"/>
</dbReference>
<dbReference type="PANTHER" id="PTHR43252:SF2">
    <property type="entry name" value="TRANSCRIPTION REGULATOR, PADR-LIKE FAMILY"/>
    <property type="match status" value="1"/>
</dbReference>
<dbReference type="PANTHER" id="PTHR43252">
    <property type="entry name" value="TRANSCRIPTIONAL REGULATOR YQJI"/>
    <property type="match status" value="1"/>
</dbReference>
<dbReference type="Proteomes" id="UP000274391">
    <property type="component" value="Unassembled WGS sequence"/>
</dbReference>
<sequence length="191" mass="21378">MANPQLSTAGQVILGLLALEGPKTSYELHELIDQSVGNFWNFPRSQVYAAPRKLAELGLVDEEQEEDGRRRRHFTITDAGREALMSWLNSPGGRPELRDGGLLRLFFADLNDDAEVKRLADEQVELHKARLNDYEHLVKIGRTEAFDGATIALRAGLHYERSQVAFWGEVSDAYTNGKSKRGARKDAVSAR</sequence>
<evidence type="ECO:0000313" key="3">
    <source>
        <dbReference type="EMBL" id="RRJ87877.1"/>
    </source>
</evidence>
<reference evidence="3 4" key="1">
    <citation type="submission" date="2018-11" db="EMBL/GenBank/DDBJ databases">
        <title>YIM 102482-1 draft genome.</title>
        <authorList>
            <person name="Li G."/>
            <person name="Jiang Y."/>
        </authorList>
    </citation>
    <scope>NUCLEOTIDE SEQUENCE [LARGE SCALE GENOMIC DNA]</scope>
    <source>
        <strain evidence="3 4">YIM 102482-1</strain>
    </source>
</reference>
<keyword evidence="4" id="KW-1185">Reference proteome</keyword>
<accession>A0A3P3W082</accession>
<feature type="domain" description="Transcription regulator PadR N-terminal" evidence="1">
    <location>
        <begin position="13"/>
        <end position="84"/>
    </location>
</feature>
<feature type="domain" description="Transcription regulator PadR C-terminal" evidence="2">
    <location>
        <begin position="98"/>
        <end position="170"/>
    </location>
</feature>
<gene>
    <name evidence="3" type="ORF">EG850_03215</name>
</gene>
<name>A0A3P3W082_9MICO</name>
<dbReference type="RefSeq" id="WP_124969857.1">
    <property type="nucleotide sequence ID" value="NZ_RQVS01000003.1"/>
</dbReference>
<dbReference type="InterPro" id="IPR036390">
    <property type="entry name" value="WH_DNA-bd_sf"/>
</dbReference>
<dbReference type="OrthoDB" id="3186544at2"/>
<evidence type="ECO:0000259" key="1">
    <source>
        <dbReference type="Pfam" id="PF03551"/>
    </source>
</evidence>
<evidence type="ECO:0000259" key="2">
    <source>
        <dbReference type="Pfam" id="PF10400"/>
    </source>
</evidence>
<dbReference type="InterPro" id="IPR005149">
    <property type="entry name" value="Tscrpt_reg_PadR_N"/>
</dbReference>
<evidence type="ECO:0000313" key="4">
    <source>
        <dbReference type="Proteomes" id="UP000274391"/>
    </source>
</evidence>
<proteinExistence type="predicted"/>
<protein>
    <submittedName>
        <fullName evidence="3">PadR family transcriptional regulator</fullName>
    </submittedName>
</protein>
<dbReference type="Pfam" id="PF03551">
    <property type="entry name" value="PadR"/>
    <property type="match status" value="1"/>
</dbReference>
<comment type="caution">
    <text evidence="3">The sequence shown here is derived from an EMBL/GenBank/DDBJ whole genome shotgun (WGS) entry which is preliminary data.</text>
</comment>
<dbReference type="InterPro" id="IPR036388">
    <property type="entry name" value="WH-like_DNA-bd_sf"/>
</dbReference>
<dbReference type="EMBL" id="RQVS01000003">
    <property type="protein sequence ID" value="RRJ87877.1"/>
    <property type="molecule type" value="Genomic_DNA"/>
</dbReference>
<dbReference type="AlphaFoldDB" id="A0A3P3W082"/>
<dbReference type="SUPFAM" id="SSF46785">
    <property type="entry name" value="Winged helix' DNA-binding domain"/>
    <property type="match status" value="1"/>
</dbReference>
<dbReference type="Gene3D" id="1.10.10.10">
    <property type="entry name" value="Winged helix-like DNA-binding domain superfamily/Winged helix DNA-binding domain"/>
    <property type="match status" value="1"/>
</dbReference>